<evidence type="ECO:0000256" key="4">
    <source>
        <dbReference type="ARBA" id="ARBA00022692"/>
    </source>
</evidence>
<dbReference type="GO" id="GO:0008381">
    <property type="term" value="F:mechanosensitive monoatomic ion channel activity"/>
    <property type="evidence" value="ECO:0007669"/>
    <property type="project" value="InterPro"/>
</dbReference>
<comment type="similarity">
    <text evidence="2 7">Belongs to the MscS (TC 1.A.23) family.</text>
</comment>
<comment type="subunit">
    <text evidence="7">Homoheptamer.</text>
</comment>
<evidence type="ECO:0000256" key="5">
    <source>
        <dbReference type="ARBA" id="ARBA00022989"/>
    </source>
</evidence>
<evidence type="ECO:0000259" key="9">
    <source>
        <dbReference type="Pfam" id="PF00924"/>
    </source>
</evidence>
<evidence type="ECO:0000256" key="2">
    <source>
        <dbReference type="ARBA" id="ARBA00008017"/>
    </source>
</evidence>
<feature type="region of interest" description="Disordered" evidence="8">
    <location>
        <begin position="294"/>
        <end position="352"/>
    </location>
</feature>
<keyword evidence="6 7" id="KW-0472">Membrane</keyword>
<reference evidence="11" key="1">
    <citation type="submission" date="2021-03" db="EMBL/GenBank/DDBJ databases">
        <title>novel species isolated from a fishpond in China.</title>
        <authorList>
            <person name="Lu H."/>
            <person name="Cai Z."/>
        </authorList>
    </citation>
    <scope>NUCLEOTIDE SEQUENCE</scope>
    <source>
        <strain evidence="11">JCM 30855</strain>
    </source>
</reference>
<gene>
    <name evidence="11" type="ORF">J0A66_17100</name>
</gene>
<dbReference type="EMBL" id="JAFKCV010000012">
    <property type="protein sequence ID" value="MBN7826954.1"/>
    <property type="molecule type" value="Genomic_DNA"/>
</dbReference>
<feature type="transmembrane region" description="Helical" evidence="7">
    <location>
        <begin position="103"/>
        <end position="122"/>
    </location>
</feature>
<keyword evidence="7" id="KW-0406">Ion transport</keyword>
<protein>
    <recommendedName>
        <fullName evidence="7">Small-conductance mechanosensitive channel</fullName>
    </recommendedName>
</protein>
<dbReference type="InterPro" id="IPR006685">
    <property type="entry name" value="MscS_channel_2nd"/>
</dbReference>
<comment type="caution">
    <text evidence="11">The sequence shown here is derived from an EMBL/GenBank/DDBJ whole genome shotgun (WGS) entry which is preliminary data.</text>
</comment>
<evidence type="ECO:0000256" key="1">
    <source>
        <dbReference type="ARBA" id="ARBA00004651"/>
    </source>
</evidence>
<evidence type="ECO:0000256" key="7">
    <source>
        <dbReference type="RuleBase" id="RU369025"/>
    </source>
</evidence>
<dbReference type="RefSeq" id="WP_206575066.1">
    <property type="nucleotide sequence ID" value="NZ_JAFKCV010000012.1"/>
</dbReference>
<feature type="transmembrane region" description="Helical" evidence="7">
    <location>
        <begin position="29"/>
        <end position="52"/>
    </location>
</feature>
<feature type="compositionally biased region" description="Acidic residues" evidence="8">
    <location>
        <begin position="319"/>
        <end position="332"/>
    </location>
</feature>
<feature type="compositionally biased region" description="Polar residues" evidence="8">
    <location>
        <begin position="299"/>
        <end position="310"/>
    </location>
</feature>
<keyword evidence="4 7" id="KW-0812">Transmembrane</keyword>
<keyword evidence="7" id="KW-0813">Transport</keyword>
<comment type="function">
    <text evidence="7">Mechanosensitive channel that participates in the regulation of osmotic pressure changes within the cell, opening in response to stretch forces in the membrane lipid bilayer, without the need for other proteins. Contributes to normal resistance to hypoosmotic shock. Forms an ion channel of 1.0 nanosiemens conductance with a slight preference for anions.</text>
</comment>
<dbReference type="PANTHER" id="PTHR30221">
    <property type="entry name" value="SMALL-CONDUCTANCE MECHANOSENSITIVE CHANNEL"/>
    <property type="match status" value="1"/>
</dbReference>
<feature type="domain" description="Mechanosensitive ion channel MscS C-terminal" evidence="10">
    <location>
        <begin position="199"/>
        <end position="281"/>
    </location>
</feature>
<dbReference type="Pfam" id="PF00924">
    <property type="entry name" value="MS_channel_2nd"/>
    <property type="match status" value="1"/>
</dbReference>
<dbReference type="InterPro" id="IPR011066">
    <property type="entry name" value="MscS_channel_C_sf"/>
</dbReference>
<keyword evidence="7" id="KW-0407">Ion channel</keyword>
<dbReference type="InterPro" id="IPR049278">
    <property type="entry name" value="MS_channel_C"/>
</dbReference>
<dbReference type="PANTHER" id="PTHR30221:SF1">
    <property type="entry name" value="SMALL-CONDUCTANCE MECHANOSENSITIVE CHANNEL"/>
    <property type="match status" value="1"/>
</dbReference>
<name>A0A939DQ77_9ALTE</name>
<dbReference type="SUPFAM" id="SSF82689">
    <property type="entry name" value="Mechanosensitive channel protein MscS (YggB), C-terminal domain"/>
    <property type="match status" value="1"/>
</dbReference>
<sequence>MQWPHPFISSVDVTSGNALPALASEMTSLWGAVQAWLPMLLLGLLALTLLVLTSRPLARLLVRPLGYLGSSELVTLVVRRTIAILIILLGLYVFLRLAGLTEFALAILSGTGVMGLVLGFAFRDIAENFMASLLLSVQKPFKIGDVIEVDGQTGVVNQVTSRATTLVDYDGNHIQIPNATIYKNTIKNLTANPRIRGHFAIGIGYDAGIRKAQQLALELMNKHKAVLGDPEPQILVDSLGSATVNLVVYFWVNSETHSPLKVASVMMRLIMREFEHHGISMPDDARERIFPQGIPLVSERSSPATRTETSVPDKPLLEQEQETGSDDISSDTEDIRQQARQARDPEQGQNIL</sequence>
<dbReference type="Gene3D" id="3.30.70.100">
    <property type="match status" value="1"/>
</dbReference>
<evidence type="ECO:0000256" key="6">
    <source>
        <dbReference type="ARBA" id="ARBA00023136"/>
    </source>
</evidence>
<dbReference type="AlphaFoldDB" id="A0A939DQ77"/>
<evidence type="ECO:0000313" key="11">
    <source>
        <dbReference type="EMBL" id="MBN7826954.1"/>
    </source>
</evidence>
<dbReference type="Gene3D" id="2.30.30.60">
    <property type="match status" value="1"/>
</dbReference>
<proteinExistence type="inferred from homology"/>
<feature type="domain" description="Mechanosensitive ion channel MscS" evidence="9">
    <location>
        <begin position="124"/>
        <end position="190"/>
    </location>
</feature>
<evidence type="ECO:0000313" key="12">
    <source>
        <dbReference type="Proteomes" id="UP000664654"/>
    </source>
</evidence>
<dbReference type="InterPro" id="IPR023408">
    <property type="entry name" value="MscS_beta-dom_sf"/>
</dbReference>
<organism evidence="11 12">
    <name type="scientific">Bowmanella dokdonensis</name>
    <dbReference type="NCBI Taxonomy" id="751969"/>
    <lineage>
        <taxon>Bacteria</taxon>
        <taxon>Pseudomonadati</taxon>
        <taxon>Pseudomonadota</taxon>
        <taxon>Gammaproteobacteria</taxon>
        <taxon>Alteromonadales</taxon>
        <taxon>Alteromonadaceae</taxon>
        <taxon>Bowmanella</taxon>
    </lineage>
</organism>
<evidence type="ECO:0000256" key="3">
    <source>
        <dbReference type="ARBA" id="ARBA00022475"/>
    </source>
</evidence>
<dbReference type="GO" id="GO:0005886">
    <property type="term" value="C:plasma membrane"/>
    <property type="evidence" value="ECO:0007669"/>
    <property type="project" value="UniProtKB-SubCell"/>
</dbReference>
<keyword evidence="12" id="KW-1185">Reference proteome</keyword>
<comment type="caution">
    <text evidence="7">Lacks conserved residue(s) required for the propagation of feature annotation.</text>
</comment>
<evidence type="ECO:0000259" key="10">
    <source>
        <dbReference type="Pfam" id="PF21082"/>
    </source>
</evidence>
<keyword evidence="5 7" id="KW-1133">Transmembrane helix</keyword>
<dbReference type="SUPFAM" id="SSF50182">
    <property type="entry name" value="Sm-like ribonucleoproteins"/>
    <property type="match status" value="1"/>
</dbReference>
<keyword evidence="3" id="KW-1003">Cell membrane</keyword>
<dbReference type="InterPro" id="IPR010920">
    <property type="entry name" value="LSM_dom_sf"/>
</dbReference>
<dbReference type="InterPro" id="IPR045275">
    <property type="entry name" value="MscS_archaea/bacteria_type"/>
</dbReference>
<dbReference type="Gene3D" id="1.10.287.1260">
    <property type="match status" value="1"/>
</dbReference>
<evidence type="ECO:0000256" key="8">
    <source>
        <dbReference type="SAM" id="MobiDB-lite"/>
    </source>
</evidence>
<keyword evidence="7" id="KW-0997">Cell inner membrane</keyword>
<comment type="subcellular location">
    <subcellularLocation>
        <location evidence="7">Cell inner membrane</location>
        <topology evidence="7">Multi-pass membrane protein</topology>
    </subcellularLocation>
    <subcellularLocation>
        <location evidence="1">Cell membrane</location>
        <topology evidence="1">Multi-pass membrane protein</topology>
    </subcellularLocation>
</comment>
<feature type="transmembrane region" description="Helical" evidence="7">
    <location>
        <begin position="73"/>
        <end position="97"/>
    </location>
</feature>
<feature type="compositionally biased region" description="Basic and acidic residues" evidence="8">
    <location>
        <begin position="333"/>
        <end position="346"/>
    </location>
</feature>
<accession>A0A939DQ77</accession>
<dbReference type="Proteomes" id="UP000664654">
    <property type="component" value="Unassembled WGS sequence"/>
</dbReference>
<dbReference type="Pfam" id="PF21082">
    <property type="entry name" value="MS_channel_3rd"/>
    <property type="match status" value="1"/>
</dbReference>